<name>A0ABR1MMM2_9PEZI</name>
<keyword evidence="4" id="KW-1185">Reference proteome</keyword>
<feature type="coiled-coil region" evidence="1">
    <location>
        <begin position="171"/>
        <end position="198"/>
    </location>
</feature>
<feature type="compositionally biased region" description="Acidic residues" evidence="2">
    <location>
        <begin position="221"/>
        <end position="236"/>
    </location>
</feature>
<gene>
    <name evidence="3" type="ORF">IWX46DRAFT_638032</name>
</gene>
<feature type="region of interest" description="Disordered" evidence="2">
    <location>
        <begin position="199"/>
        <end position="245"/>
    </location>
</feature>
<organism evidence="3 4">
    <name type="scientific">Phyllosticta citricarpa</name>
    <dbReference type="NCBI Taxonomy" id="55181"/>
    <lineage>
        <taxon>Eukaryota</taxon>
        <taxon>Fungi</taxon>
        <taxon>Dikarya</taxon>
        <taxon>Ascomycota</taxon>
        <taxon>Pezizomycotina</taxon>
        <taxon>Dothideomycetes</taxon>
        <taxon>Dothideomycetes incertae sedis</taxon>
        <taxon>Botryosphaeriales</taxon>
        <taxon>Phyllostictaceae</taxon>
        <taxon>Phyllosticta</taxon>
    </lineage>
</organism>
<evidence type="ECO:0000313" key="4">
    <source>
        <dbReference type="Proteomes" id="UP001365128"/>
    </source>
</evidence>
<accession>A0ABR1MMM2</accession>
<protein>
    <submittedName>
        <fullName evidence="3">Uncharacterized protein</fullName>
    </submittedName>
</protein>
<evidence type="ECO:0000256" key="2">
    <source>
        <dbReference type="SAM" id="MobiDB-lite"/>
    </source>
</evidence>
<proteinExistence type="predicted"/>
<dbReference type="Proteomes" id="UP001365128">
    <property type="component" value="Unassembled WGS sequence"/>
</dbReference>
<evidence type="ECO:0000313" key="3">
    <source>
        <dbReference type="EMBL" id="KAK7553660.1"/>
    </source>
</evidence>
<reference evidence="3 4" key="1">
    <citation type="submission" date="2024-04" db="EMBL/GenBank/DDBJ databases">
        <title>Phyllosticta paracitricarpa is synonymous to the EU quarantine fungus P. citricarpa based on phylogenomic analyses.</title>
        <authorList>
            <consortium name="Lawrence Berkeley National Laboratory"/>
            <person name="Van Ingen-Buijs V.A."/>
            <person name="Van Westerhoven A.C."/>
            <person name="Haridas S."/>
            <person name="Skiadas P."/>
            <person name="Martin F."/>
            <person name="Groenewald J.Z."/>
            <person name="Crous P.W."/>
            <person name="Seidl M.F."/>
        </authorList>
    </citation>
    <scope>NUCLEOTIDE SEQUENCE [LARGE SCALE GENOMIC DNA]</scope>
    <source>
        <strain evidence="3 4">CBS 122670</strain>
    </source>
</reference>
<evidence type="ECO:0000256" key="1">
    <source>
        <dbReference type="SAM" id="Coils"/>
    </source>
</evidence>
<feature type="compositionally biased region" description="Basic and acidic residues" evidence="2">
    <location>
        <begin position="199"/>
        <end position="209"/>
    </location>
</feature>
<keyword evidence="1" id="KW-0175">Coiled coil</keyword>
<sequence length="245" mass="27536">MRYLSVCDTNICGTNAGEDNVSHRPALFQGTADCVTDKTPPWPSRSVDNASRELFVIFSLLTKEATDDCNVDCFKCQSTHRVVFVAKKRLYSIFPSLGDICVHKWCRQFLYKRAGSCNVIKESAVYLSGTTPYEVLAAAITGDDPWPHAAEAERALGFLDDYNPCGNEEHQKENLENVKRLHEKLDKLREDLCEYERKEAAEKATKEKSTTGQPSSFGEVEAAEEVKSEDEEEEEDKGGRQTTLH</sequence>
<dbReference type="EMBL" id="JBBPDW010000004">
    <property type="protein sequence ID" value="KAK7553660.1"/>
    <property type="molecule type" value="Genomic_DNA"/>
</dbReference>
<comment type="caution">
    <text evidence="3">The sequence shown here is derived from an EMBL/GenBank/DDBJ whole genome shotgun (WGS) entry which is preliminary data.</text>
</comment>